<evidence type="ECO:0000313" key="2">
    <source>
        <dbReference type="EMBL" id="UJG40764.1"/>
    </source>
</evidence>
<dbReference type="PANTHER" id="PTHR46268:SF6">
    <property type="entry name" value="UNIVERSAL STRESS PROTEIN UP12"/>
    <property type="match status" value="1"/>
</dbReference>
<dbReference type="Proteomes" id="UP001201020">
    <property type="component" value="Chromosome"/>
</dbReference>
<comment type="similarity">
    <text evidence="1">Belongs to the universal stress protein A family.</text>
</comment>
<dbReference type="SUPFAM" id="SSF52402">
    <property type="entry name" value="Adenine nucleotide alpha hydrolases-like"/>
    <property type="match status" value="2"/>
</dbReference>
<dbReference type="PANTHER" id="PTHR46268">
    <property type="entry name" value="STRESS RESPONSE PROTEIN NHAX"/>
    <property type="match status" value="1"/>
</dbReference>
<protein>
    <submittedName>
        <fullName evidence="2">Universal stress protein</fullName>
    </submittedName>
</protein>
<dbReference type="AlphaFoldDB" id="A0A9Y1BKM7"/>
<dbReference type="EMBL" id="CP084166">
    <property type="protein sequence ID" value="UJG40764.1"/>
    <property type="molecule type" value="Genomic_DNA"/>
</dbReference>
<sequence>MSNKAKTIRKIKPDFQDEFFITLDKILLPLGGKNFEKTAMDVAFYIAHEYGAKLDIIHVGKPLNSFIDKFLAKLNKYKINYDLTYIKNKQIAKAIIEHWNKHKYRLVIMAARRKPSFFDKIVVNSVSNQVIKNIEAEVLQVFPPKLEKLATKMKKIAILLPYSNRDPFLLRWASAIAAPQRSATINVYHVNIVPEVIPLDQAVNEKEIKKENLEFEKYVNQYEEIFGRILKTKIVIGHDVFSTLEYIFEKDEPDLVIIGRTKKESFFNFLSRPLSCKIRDKLLNPSIVIHHMQQS</sequence>
<evidence type="ECO:0000256" key="1">
    <source>
        <dbReference type="ARBA" id="ARBA00008791"/>
    </source>
</evidence>
<dbReference type="Gene3D" id="3.40.50.12370">
    <property type="match status" value="1"/>
</dbReference>
<proteinExistence type="inferred from homology"/>
<name>A0A9Y1BKM7_9ARCH</name>
<dbReference type="CDD" id="cd00293">
    <property type="entry name" value="USP-like"/>
    <property type="match status" value="1"/>
</dbReference>
<accession>A0A9Y1BKM7</accession>
<organism evidence="2">
    <name type="scientific">Candidatus Heimdallarchaeum aukensis</name>
    <dbReference type="NCBI Taxonomy" id="2876573"/>
    <lineage>
        <taxon>Archaea</taxon>
        <taxon>Promethearchaeati</taxon>
        <taxon>Candidatus Heimdallarchaeota</taxon>
        <taxon>Candidatus Heimdallarchaeia (ex Rinke et al. 2021) (nom. nud.)</taxon>
        <taxon>Candidatus Heimdallarchaeales</taxon>
        <taxon>Candidatus Heimdallarchaeaceae</taxon>
        <taxon>Candidatus Heimdallarchaeum</taxon>
    </lineage>
</organism>
<gene>
    <name evidence="2" type="ORF">K9W45_13125</name>
</gene>
<reference evidence="2" key="1">
    <citation type="journal article" date="2022" name="Nat. Microbiol.">
        <title>Unique mobile elements and scalable gene flow at the prokaryote-eukaryote boundary revealed by circularized Asgard archaea genomes.</title>
        <authorList>
            <person name="Wu F."/>
            <person name="Speth D.R."/>
            <person name="Philosof A."/>
            <person name="Cremiere A."/>
            <person name="Narayanan A."/>
            <person name="Barco R.A."/>
            <person name="Connon S.A."/>
            <person name="Amend J.P."/>
            <person name="Antoshechkin I.A."/>
            <person name="Orphan V.J."/>
        </authorList>
    </citation>
    <scope>NUCLEOTIDE SEQUENCE</scope>
    <source>
        <strain evidence="2">PM71</strain>
    </source>
</reference>